<dbReference type="PANTHER" id="PTHR23149">
    <property type="entry name" value="G PATCH DOMAIN CONTAINING PROTEIN"/>
    <property type="match status" value="1"/>
</dbReference>
<protein>
    <recommendedName>
        <fullName evidence="4">G-patch domain-containing protein</fullName>
    </recommendedName>
</protein>
<dbReference type="PANTHER" id="PTHR23149:SF9">
    <property type="entry name" value="G PATCH DOMAIN-CONTAINING PROTEIN 4"/>
    <property type="match status" value="1"/>
</dbReference>
<sequence>MAAPEAPVKYVGILKESAAFRLMKSMGWEEGEGLGKDKQGIKGYVRVKNKQDTTAGVGVDKPNPWAFDTTQFDNILKKLKVVSQAAPSKKDDASDKETESEDEAAESEPAVSKVAKVTRPQGRLYKRREKGKLVNSYSSKDLEGILVKRTEEPSPVICDIAADAMEIEIISDDQHASVKEPKIEEPSSDWWGFESGFVSGGLLGAKPGKKKSSKSNERKMFCEDDQENLYNMVQDKATAGKQGLGIKDRPKKIAGVRYQGKKTSFDNSDDDDDDNDDEEEEEESEEDDDKDSVIENSLPAKRKREESEEEEDNKDSVIENSLPAKRKRDEIIEPKIKLKNLCKQILKKVADSSGSMKLKQLKSMIDEQAPSILSEFSSRKDAIAYLKLKLERSEKFIVEGKKISLVSKRK</sequence>
<dbReference type="EMBL" id="LR031568">
    <property type="protein sequence ID" value="VDC59547.1"/>
    <property type="molecule type" value="Genomic_DNA"/>
</dbReference>
<name>A0A3P5XX43_BRACM</name>
<feature type="domain" description="G-patch" evidence="4">
    <location>
        <begin position="15"/>
        <end position="62"/>
    </location>
</feature>
<feature type="region of interest" description="Disordered" evidence="3">
    <location>
        <begin position="233"/>
        <end position="325"/>
    </location>
</feature>
<feature type="compositionally biased region" description="Basic and acidic residues" evidence="3">
    <location>
        <begin position="88"/>
        <end position="97"/>
    </location>
</feature>
<evidence type="ECO:0000259" key="4">
    <source>
        <dbReference type="PROSITE" id="PS50174"/>
    </source>
</evidence>
<evidence type="ECO:0000256" key="2">
    <source>
        <dbReference type="ARBA" id="ARBA00023242"/>
    </source>
</evidence>
<dbReference type="AlphaFoldDB" id="A0A3P5XX43"/>
<proteinExistence type="predicted"/>
<feature type="region of interest" description="Disordered" evidence="3">
    <location>
        <begin position="201"/>
        <end position="220"/>
    </location>
</feature>
<dbReference type="InterPro" id="IPR050656">
    <property type="entry name" value="PINX1"/>
</dbReference>
<dbReference type="Pfam" id="PF01585">
    <property type="entry name" value="G-patch"/>
    <property type="match status" value="1"/>
</dbReference>
<dbReference type="InterPro" id="IPR000467">
    <property type="entry name" value="G_patch_dom"/>
</dbReference>
<dbReference type="PROSITE" id="PS50174">
    <property type="entry name" value="G_PATCH"/>
    <property type="match status" value="1"/>
</dbReference>
<organism evidence="5">
    <name type="scientific">Brassica campestris</name>
    <name type="common">Field mustard</name>
    <dbReference type="NCBI Taxonomy" id="3711"/>
    <lineage>
        <taxon>Eukaryota</taxon>
        <taxon>Viridiplantae</taxon>
        <taxon>Streptophyta</taxon>
        <taxon>Embryophyta</taxon>
        <taxon>Tracheophyta</taxon>
        <taxon>Spermatophyta</taxon>
        <taxon>Magnoliopsida</taxon>
        <taxon>eudicotyledons</taxon>
        <taxon>Gunneridae</taxon>
        <taxon>Pentapetalae</taxon>
        <taxon>rosids</taxon>
        <taxon>malvids</taxon>
        <taxon>Brassicales</taxon>
        <taxon>Brassicaceae</taxon>
        <taxon>Brassiceae</taxon>
        <taxon>Brassica</taxon>
    </lineage>
</organism>
<feature type="compositionally biased region" description="Acidic residues" evidence="3">
    <location>
        <begin position="267"/>
        <end position="290"/>
    </location>
</feature>
<evidence type="ECO:0000256" key="1">
    <source>
        <dbReference type="ARBA" id="ARBA00004123"/>
    </source>
</evidence>
<gene>
    <name evidence="5" type="ORF">BRAA09T37158Z</name>
</gene>
<dbReference type="SMART" id="SM00443">
    <property type="entry name" value="G_patch"/>
    <property type="match status" value="1"/>
</dbReference>
<evidence type="ECO:0000256" key="3">
    <source>
        <dbReference type="SAM" id="MobiDB-lite"/>
    </source>
</evidence>
<reference evidence="5" key="1">
    <citation type="submission" date="2018-11" db="EMBL/GenBank/DDBJ databases">
        <authorList>
            <consortium name="Genoscope - CEA"/>
            <person name="William W."/>
        </authorList>
    </citation>
    <scope>NUCLEOTIDE SEQUENCE</scope>
</reference>
<keyword evidence="2" id="KW-0539">Nucleus</keyword>
<dbReference type="InterPro" id="IPR058719">
    <property type="entry name" value="WHD_LYAR"/>
</dbReference>
<evidence type="ECO:0000313" key="5">
    <source>
        <dbReference type="EMBL" id="VDC59547.1"/>
    </source>
</evidence>
<dbReference type="GO" id="GO:0003676">
    <property type="term" value="F:nucleic acid binding"/>
    <property type="evidence" value="ECO:0007669"/>
    <property type="project" value="InterPro"/>
</dbReference>
<dbReference type="Pfam" id="PF25879">
    <property type="entry name" value="WHD_LYAR"/>
    <property type="match status" value="1"/>
</dbReference>
<feature type="region of interest" description="Disordered" evidence="3">
    <location>
        <begin position="83"/>
        <end position="119"/>
    </location>
</feature>
<accession>A0A3P5XX43</accession>
<comment type="subcellular location">
    <subcellularLocation>
        <location evidence="1">Nucleus</location>
    </subcellularLocation>
</comment>